<dbReference type="EMBL" id="JAPDFW010000147">
    <property type="protein sequence ID" value="KAJ5066145.1"/>
    <property type="molecule type" value="Genomic_DNA"/>
</dbReference>
<proteinExistence type="predicted"/>
<keyword evidence="3" id="KW-0648">Protein biosynthesis</keyword>
<feature type="domain" description="Myb-like" evidence="2">
    <location>
        <begin position="20"/>
        <end position="65"/>
    </location>
</feature>
<dbReference type="SMART" id="SM00717">
    <property type="entry name" value="SANT"/>
    <property type="match status" value="1"/>
</dbReference>
<gene>
    <name evidence="3" type="ORF">M0811_03478</name>
</gene>
<dbReference type="Gene3D" id="1.10.10.60">
    <property type="entry name" value="Homeodomain-like"/>
    <property type="match status" value="1"/>
</dbReference>
<accession>A0A9Q0L5I2</accession>
<dbReference type="OMA" id="GNGINNH"/>
<dbReference type="PROSITE" id="PS50090">
    <property type="entry name" value="MYB_LIKE"/>
    <property type="match status" value="1"/>
</dbReference>
<sequence>MESIFVECSSLNNFSKSPGWTKEETEVLRLSIMKYGLGNWKEILSRNLIPGKTRTQLTHHVMRMMGQQSTAFFKGIHFDTNQILKINQNDSISKRKGGIIIKKEKSYTKQEIETKRKKNEKKYGISSEEIDKISIPILPGSGTIKMWKIRKKKLEERINLLEKLINEKKENQIQIEKKKPKKNQNRKKNIKKKRNQKKNLNPKNEKIKRSKKIEKKK</sequence>
<name>A0A9Q0L5I2_ANAIG</name>
<evidence type="ECO:0000313" key="3">
    <source>
        <dbReference type="EMBL" id="KAJ5066145.1"/>
    </source>
</evidence>
<dbReference type="GO" id="GO:0003746">
    <property type="term" value="F:translation elongation factor activity"/>
    <property type="evidence" value="ECO:0007669"/>
    <property type="project" value="UniProtKB-KW"/>
</dbReference>
<dbReference type="OrthoDB" id="608866at2759"/>
<evidence type="ECO:0000259" key="2">
    <source>
        <dbReference type="PROSITE" id="PS50090"/>
    </source>
</evidence>
<dbReference type="PANTHER" id="PTHR41733:SF1">
    <property type="entry name" value="CHROMOSOME UNDETERMINED SCAFFOLD_30, WHOLE GENOME SHOTGUN SEQUENCE"/>
    <property type="match status" value="1"/>
</dbReference>
<dbReference type="SUPFAM" id="SSF46689">
    <property type="entry name" value="Homeodomain-like"/>
    <property type="match status" value="1"/>
</dbReference>
<feature type="region of interest" description="Disordered" evidence="1">
    <location>
        <begin position="169"/>
        <end position="217"/>
    </location>
</feature>
<comment type="caution">
    <text evidence="3">The sequence shown here is derived from an EMBL/GenBank/DDBJ whole genome shotgun (WGS) entry which is preliminary data.</text>
</comment>
<evidence type="ECO:0000256" key="1">
    <source>
        <dbReference type="SAM" id="MobiDB-lite"/>
    </source>
</evidence>
<dbReference type="InterPro" id="IPR001005">
    <property type="entry name" value="SANT/Myb"/>
</dbReference>
<dbReference type="AlphaFoldDB" id="A0A9Q0L5I2"/>
<protein>
    <submittedName>
        <fullName evidence="3">Ubiquitin-associated/translation elongation factor ef1b n-terminal eukaryote</fullName>
    </submittedName>
</protein>
<reference evidence="3" key="1">
    <citation type="submission" date="2022-10" db="EMBL/GenBank/DDBJ databases">
        <title>Novel sulphate-reducing endosymbionts in the free-living metamonad Anaeramoeba.</title>
        <authorList>
            <person name="Jerlstrom-Hultqvist J."/>
            <person name="Cepicka I."/>
            <person name="Gallot-Lavallee L."/>
            <person name="Salas-Leiva D."/>
            <person name="Curtis B.A."/>
            <person name="Zahonova K."/>
            <person name="Pipaliya S."/>
            <person name="Dacks J."/>
            <person name="Roger A.J."/>
        </authorList>
    </citation>
    <scope>NUCLEOTIDE SEQUENCE</scope>
    <source>
        <strain evidence="3">BMAN</strain>
    </source>
</reference>
<dbReference type="Pfam" id="PF00249">
    <property type="entry name" value="Myb_DNA-binding"/>
    <property type="match status" value="1"/>
</dbReference>
<dbReference type="InterPro" id="IPR009057">
    <property type="entry name" value="Homeodomain-like_sf"/>
</dbReference>
<dbReference type="PANTHER" id="PTHR41733">
    <property type="entry name" value="UBIQUITIN-ASSOCIATED/TRANSLATION ELONGATION FACTOR EF1B, N-TERMINAL, EUKARYOTE"/>
    <property type="match status" value="1"/>
</dbReference>
<feature type="compositionally biased region" description="Basic residues" evidence="1">
    <location>
        <begin position="178"/>
        <end position="197"/>
    </location>
</feature>
<keyword evidence="3" id="KW-0251">Elongation factor</keyword>
<evidence type="ECO:0000313" key="4">
    <source>
        <dbReference type="Proteomes" id="UP001149090"/>
    </source>
</evidence>
<feature type="compositionally biased region" description="Basic residues" evidence="1">
    <location>
        <begin position="206"/>
        <end position="217"/>
    </location>
</feature>
<dbReference type="Proteomes" id="UP001149090">
    <property type="component" value="Unassembled WGS sequence"/>
</dbReference>
<keyword evidence="4" id="KW-1185">Reference proteome</keyword>
<organism evidence="3 4">
    <name type="scientific">Anaeramoeba ignava</name>
    <name type="common">Anaerobic marine amoeba</name>
    <dbReference type="NCBI Taxonomy" id="1746090"/>
    <lineage>
        <taxon>Eukaryota</taxon>
        <taxon>Metamonada</taxon>
        <taxon>Anaeramoebidae</taxon>
        <taxon>Anaeramoeba</taxon>
    </lineage>
</organism>